<dbReference type="InterPro" id="IPR002048">
    <property type="entry name" value="EF_hand_dom"/>
</dbReference>
<dbReference type="GO" id="GO:0003924">
    <property type="term" value="F:GTPase activity"/>
    <property type="evidence" value="ECO:0000318"/>
    <property type="project" value="GO_Central"/>
</dbReference>
<evidence type="ECO:0000313" key="8">
    <source>
        <dbReference type="Proteomes" id="UP000008143"/>
    </source>
</evidence>
<dbReference type="NCBIfam" id="TIGR00231">
    <property type="entry name" value="small_GTP"/>
    <property type="match status" value="1"/>
</dbReference>
<evidence type="ECO:0000259" key="6">
    <source>
        <dbReference type="PROSITE" id="PS50222"/>
    </source>
</evidence>
<dbReference type="GO" id="GO:0005509">
    <property type="term" value="F:calcium ion binding"/>
    <property type="evidence" value="ECO:0007669"/>
    <property type="project" value="InterPro"/>
</dbReference>
<dbReference type="InterPro" id="IPR011992">
    <property type="entry name" value="EF-hand-dom_pair"/>
</dbReference>
<dbReference type="PROSITE" id="PS51421">
    <property type="entry name" value="RAS"/>
    <property type="match status" value="1"/>
</dbReference>
<dbReference type="InterPro" id="IPR005225">
    <property type="entry name" value="Small_GTP-bd"/>
</dbReference>
<feature type="region of interest" description="Disordered" evidence="5">
    <location>
        <begin position="1"/>
        <end position="33"/>
    </location>
</feature>
<evidence type="ECO:0000256" key="5">
    <source>
        <dbReference type="SAM" id="MobiDB-lite"/>
    </source>
</evidence>
<evidence type="ECO:0000256" key="2">
    <source>
        <dbReference type="ARBA" id="ARBA00023134"/>
    </source>
</evidence>
<evidence type="ECO:0000313" key="7">
    <source>
        <dbReference type="Ensembl" id="ENSXETP00000116334"/>
    </source>
</evidence>
<dbReference type="SUPFAM" id="SSF47473">
    <property type="entry name" value="EF-hand"/>
    <property type="match status" value="1"/>
</dbReference>
<evidence type="ECO:0000313" key="11">
    <source>
        <dbReference type="Xenbase" id="XB-GENE-5955488"/>
    </source>
</evidence>
<dbReference type="GeneTree" id="ENSGT00940000160379"/>
<keyword evidence="8" id="KW-1185">Reference proteome</keyword>
<dbReference type="OMA" id="EERTHPR"/>
<dbReference type="Proteomes" id="UP000008143">
    <property type="component" value="Chromosome 2"/>
</dbReference>
<dbReference type="InterPro" id="IPR001806">
    <property type="entry name" value="Small_GTPase"/>
</dbReference>
<name>A0A803K7I1_XENTR</name>
<feature type="coiled-coil region" evidence="4">
    <location>
        <begin position="289"/>
        <end position="316"/>
    </location>
</feature>
<keyword evidence="3" id="KW-0449">Lipoprotein</keyword>
<dbReference type="SMART" id="SM00174">
    <property type="entry name" value="RHO"/>
    <property type="match status" value="1"/>
</dbReference>
<evidence type="ECO:0000313" key="10">
    <source>
        <dbReference type="RefSeq" id="XP_031752657.1"/>
    </source>
</evidence>
<feature type="region of interest" description="Disordered" evidence="5">
    <location>
        <begin position="417"/>
        <end position="502"/>
    </location>
</feature>
<dbReference type="SMART" id="SM00177">
    <property type="entry name" value="ARF"/>
    <property type="match status" value="1"/>
</dbReference>
<dbReference type="PROSITE" id="PS51419">
    <property type="entry name" value="RAB"/>
    <property type="match status" value="1"/>
</dbReference>
<dbReference type="SUPFAM" id="SSF52540">
    <property type="entry name" value="P-loop containing nucleoside triphosphate hydrolases"/>
    <property type="match status" value="1"/>
</dbReference>
<evidence type="ECO:0000313" key="9">
    <source>
        <dbReference type="RefSeq" id="XP_031752656.1"/>
    </source>
</evidence>
<dbReference type="GO" id="GO:0005525">
    <property type="term" value="F:GTP binding"/>
    <property type="evidence" value="ECO:0000318"/>
    <property type="project" value="GO_Central"/>
</dbReference>
<dbReference type="InterPro" id="IPR027417">
    <property type="entry name" value="P-loop_NTPase"/>
</dbReference>
<dbReference type="PANTHER" id="PTHR47977">
    <property type="entry name" value="RAS-RELATED PROTEIN RAB"/>
    <property type="match status" value="1"/>
</dbReference>
<dbReference type="InterPro" id="IPR050227">
    <property type="entry name" value="Rab"/>
</dbReference>
<dbReference type="SMART" id="SM00175">
    <property type="entry name" value="RAB"/>
    <property type="match status" value="1"/>
</dbReference>
<evidence type="ECO:0000256" key="4">
    <source>
        <dbReference type="SAM" id="Coils"/>
    </source>
</evidence>
<protein>
    <submittedName>
        <fullName evidence="7">RAB44, member RAS oncogene family</fullName>
    </submittedName>
    <submittedName>
        <fullName evidence="9 10">Ras-related protein Rab-44 isoform X1</fullName>
    </submittedName>
</protein>
<dbReference type="FunFam" id="3.40.50.300:FF:001129">
    <property type="entry name" value="ras-related protein Rab-44 isoform X2"/>
    <property type="match status" value="1"/>
</dbReference>
<dbReference type="SMART" id="SM00176">
    <property type="entry name" value="RAN"/>
    <property type="match status" value="1"/>
</dbReference>
<dbReference type="AlphaFoldDB" id="A0A803K7I1"/>
<dbReference type="RefSeq" id="XP_031752657.1">
    <property type="nucleotide sequence ID" value="XM_031896797.1"/>
</dbReference>
<evidence type="ECO:0000256" key="3">
    <source>
        <dbReference type="ARBA" id="ARBA00023288"/>
    </source>
</evidence>
<organism evidence="7">
    <name type="scientific">Xenopus tropicalis</name>
    <name type="common">Western clawed frog</name>
    <name type="synonym">Silurana tropicalis</name>
    <dbReference type="NCBI Taxonomy" id="8364"/>
    <lineage>
        <taxon>Eukaryota</taxon>
        <taxon>Metazoa</taxon>
        <taxon>Chordata</taxon>
        <taxon>Craniata</taxon>
        <taxon>Vertebrata</taxon>
        <taxon>Euteleostomi</taxon>
        <taxon>Amphibia</taxon>
        <taxon>Batrachia</taxon>
        <taxon>Anura</taxon>
        <taxon>Pipoidea</taxon>
        <taxon>Pipidae</taxon>
        <taxon>Xenopodinae</taxon>
        <taxon>Xenopus</taxon>
        <taxon>Silurana</taxon>
    </lineage>
</organism>
<dbReference type="GO" id="GO:0016192">
    <property type="term" value="P:vesicle-mediated transport"/>
    <property type="evidence" value="ECO:0000318"/>
    <property type="project" value="GO_Central"/>
</dbReference>
<dbReference type="Pfam" id="PF00071">
    <property type="entry name" value="Ras"/>
    <property type="match status" value="1"/>
</dbReference>
<dbReference type="CTD" id="401258"/>
<feature type="coiled-coil region" evidence="4">
    <location>
        <begin position="185"/>
        <end position="248"/>
    </location>
</feature>
<keyword evidence="4" id="KW-0175">Coiled coil</keyword>
<reference evidence="9 10" key="3">
    <citation type="submission" date="2025-04" db="UniProtKB">
        <authorList>
            <consortium name="RefSeq"/>
        </authorList>
    </citation>
    <scope>IDENTIFICATION</scope>
    <source>
        <strain evidence="9 10">Nigerian</strain>
        <tissue evidence="9 10">Liver and blood</tissue>
    </source>
</reference>
<dbReference type="Ensembl" id="ENSXETT00000107918">
    <property type="protein sequence ID" value="ENSXETP00000116334"/>
    <property type="gene ID" value="ENSXETG00000041440"/>
</dbReference>
<sequence>MEEQKKMKGRKIGSTRKKKQQQHVPEETRPDTTAILEEEDAFFADIVEKIRNVLFQDDNGSSVFITRNDMEKVSSSIFWSTEELELLFDELNNDGKGYLTFEEFTLGLRNHISSDNNPWNQKRKRKSSKRIAEFTNPPSIEEADADERKQFMSFMEHLGARNIFEDEKEIWKLWTKLGRDEPHLLGNLEELLAKVTSQIKEARKEKETLEMVLKKKISDHNEEVQRLYEEMEQQINTEKEKLLNESDVRNNIRSKELQKRIEVKNTEVQQLVAVQDELEGELHSLRSTQQITKTENEKLKQTNQDLEHQLGKIRDQLSEAQGCLSEMKHKMAHSHSERERKDIAEPLTISSSQEVRDQIDPDEEITLPSSKETIRDQTDPHEEITLSRSLEAIRDQTDPHEEMILSRSLEAIRDLRDPDYGMTLPNSQEAIRDQRDPDDGMTLPSSQEAIRDLRDPGYGMTLPNSQEAIRDQRDPDDGMTLPSSQEAIRDLRDPDDGMTLPSSQEAIRDLRDPDDGMTLPSSQEALTEQLDLDESITISSSQFYQIFFQEESQKDKTTEMGEMMPELTVKSEEISPNSVATEEHVSSEFNTVGLTETSTFSDQLEISMHKSDSLFGQTSPSVTRVISIEEDPMPELFIKDSGVPEADMSNIQESSHSHYNVQTEKDSDKLMFEQIIPEMDTYVAPNDQPEISLRTSNHSKDIFPDQPTHSAVPDHLNKEDQTLKNVSVRGSDKPNQKPLQVEISQIIKAPQSDNATEDRKVQMDKKVTFHKDLPKFVNEEKKRDVQKITQNTEEKSSLPHTTVHPDHVYKILFVGNSSVGKTSFLHRVHDGSFHQGYSATVGIDCRIKTINVDDKRFALQLWDTAGQERFHSITEHFFRKADGLVIMYDVTSKDTFDAVQYWLSCITNKTQDDIIILLMGNKIDCEAEREVTTADGEKLAQEYKLLFAECSAASGICITEPLIHMARSLQKHEDDIKNNVVKLREPTEKNKSCCF</sequence>
<keyword evidence="1" id="KW-0547">Nucleotide-binding</keyword>
<reference evidence="7" key="2">
    <citation type="submission" date="2021-03" db="UniProtKB">
        <authorList>
            <consortium name="Ensembl"/>
        </authorList>
    </citation>
    <scope>IDENTIFICATION</scope>
</reference>
<dbReference type="SMART" id="SM00173">
    <property type="entry name" value="RAS"/>
    <property type="match status" value="1"/>
</dbReference>
<gene>
    <name evidence="7 9 10 11" type="primary">rab44</name>
</gene>
<dbReference type="OrthoDB" id="9989112at2759"/>
<accession>A0A803K7I1</accession>
<dbReference type="Gene3D" id="1.10.238.10">
    <property type="entry name" value="EF-hand"/>
    <property type="match status" value="1"/>
</dbReference>
<keyword evidence="2" id="KW-0342">GTP-binding</keyword>
<dbReference type="GeneID" id="100145521"/>
<dbReference type="RefSeq" id="XP_031752656.1">
    <property type="nucleotide sequence ID" value="XM_031896796.1"/>
</dbReference>
<feature type="domain" description="EF-hand" evidence="6">
    <location>
        <begin position="79"/>
        <end position="114"/>
    </location>
</feature>
<dbReference type="Xenbase" id="XB-GENE-5955488">
    <property type="gene designation" value="rab44"/>
</dbReference>
<dbReference type="Reactome" id="R-XTR-6798695">
    <property type="pathway name" value="Neutrophil degranulation"/>
</dbReference>
<reference evidence="7" key="1">
    <citation type="journal article" date="2010" name="Science">
        <title>The genome of the Western clawed frog Xenopus tropicalis.</title>
        <authorList>
            <person name="Hellsten U."/>
            <person name="Harland R.M."/>
            <person name="Gilchrist M.J."/>
            <person name="Hendrix D."/>
            <person name="Jurka J."/>
            <person name="Kapitonov V."/>
            <person name="Ovcharenko I."/>
            <person name="Putnam N.H."/>
            <person name="Shu S."/>
            <person name="Taher L."/>
            <person name="Blitz I.L."/>
            <person name="Blumberg B."/>
            <person name="Dichmann D.S."/>
            <person name="Dubchak I."/>
            <person name="Amaya E."/>
            <person name="Detter J.C."/>
            <person name="Fletcher R."/>
            <person name="Gerhard D.S."/>
            <person name="Goodstein D."/>
            <person name="Graves T."/>
            <person name="Grigoriev I.V."/>
            <person name="Grimwood J."/>
            <person name="Kawashima T."/>
            <person name="Lindquist E."/>
            <person name="Lucas S.M."/>
            <person name="Mead P.E."/>
            <person name="Mitros T."/>
            <person name="Ogino H."/>
            <person name="Ohta Y."/>
            <person name="Poliakov A.V."/>
            <person name="Pollet N."/>
            <person name="Robert J."/>
            <person name="Salamov A."/>
            <person name="Sater A.K."/>
            <person name="Schmutz J."/>
            <person name="Terry A."/>
            <person name="Vize P.D."/>
            <person name="Warren W.C."/>
            <person name="Wells D."/>
            <person name="Wills A."/>
            <person name="Wilson R.K."/>
            <person name="Zimmerman L.B."/>
            <person name="Zorn A.M."/>
            <person name="Grainger R."/>
            <person name="Grammer T."/>
            <person name="Khokha M.K."/>
            <person name="Richardson P.M."/>
            <person name="Rokhsar D.S."/>
        </authorList>
    </citation>
    <scope>NUCLEOTIDE SEQUENCE [LARGE SCALE GENOMIC DNA]</scope>
    <source>
        <strain evidence="7">Nigerian</strain>
    </source>
</reference>
<proteinExistence type="predicted"/>
<dbReference type="Gene3D" id="3.40.50.300">
    <property type="entry name" value="P-loop containing nucleotide triphosphate hydrolases"/>
    <property type="match status" value="1"/>
</dbReference>
<evidence type="ECO:0000256" key="1">
    <source>
        <dbReference type="ARBA" id="ARBA00022741"/>
    </source>
</evidence>
<dbReference type="PROSITE" id="PS50222">
    <property type="entry name" value="EF_HAND_2"/>
    <property type="match status" value="1"/>
</dbReference>
<feature type="compositionally biased region" description="Basic residues" evidence="5">
    <location>
        <begin position="7"/>
        <end position="21"/>
    </location>
</feature>
<dbReference type="AGR" id="Xenbase:XB-GENE-5955488"/>
<feature type="region of interest" description="Disordered" evidence="5">
    <location>
        <begin position="708"/>
        <end position="737"/>
    </location>
</feature>
<dbReference type="CDD" id="cd00154">
    <property type="entry name" value="Rab"/>
    <property type="match status" value="1"/>
</dbReference>
<dbReference type="PRINTS" id="PR00449">
    <property type="entry name" value="RASTRNSFRMNG"/>
</dbReference>